<feature type="compositionally biased region" description="Gly residues" evidence="1">
    <location>
        <begin position="147"/>
        <end position="158"/>
    </location>
</feature>
<dbReference type="OrthoDB" id="10634588at2759"/>
<feature type="signal peptide" evidence="2">
    <location>
        <begin position="1"/>
        <end position="22"/>
    </location>
</feature>
<accession>A0A6P8Y8E1</accession>
<dbReference type="GeneID" id="117640504"/>
<dbReference type="Proteomes" id="UP000515158">
    <property type="component" value="Unplaced"/>
</dbReference>
<keyword evidence="3" id="KW-1185">Reference proteome</keyword>
<dbReference type="AlphaFoldDB" id="A0A6P8Y8E1"/>
<feature type="chain" id="PRO_5028087912" evidence="2">
    <location>
        <begin position="23"/>
        <end position="244"/>
    </location>
</feature>
<name>A0A6P8Y8E1_THRPL</name>
<feature type="compositionally biased region" description="Polar residues" evidence="1">
    <location>
        <begin position="100"/>
        <end position="123"/>
    </location>
</feature>
<feature type="region of interest" description="Disordered" evidence="1">
    <location>
        <begin position="54"/>
        <end position="182"/>
    </location>
</feature>
<evidence type="ECO:0000313" key="3">
    <source>
        <dbReference type="Proteomes" id="UP000515158"/>
    </source>
</evidence>
<evidence type="ECO:0000313" key="4">
    <source>
        <dbReference type="RefSeq" id="XP_034232915.1"/>
    </source>
</evidence>
<protein>
    <submittedName>
        <fullName evidence="4">Uncharacterized protein LOC117640504</fullName>
    </submittedName>
</protein>
<feature type="compositionally biased region" description="Gly residues" evidence="1">
    <location>
        <begin position="170"/>
        <end position="182"/>
    </location>
</feature>
<sequence>MCAPRLMFWLGVAATLVALAEGAALVASEHDLLDGDLLDGDLPDGDLPTAIRVRRQQGRYGGSASRQQNGNRYEQNDQRSGPGLSRQQAEDAEDDEGLFSWSSPSASRNQQNVATRSQQQAGTRNRPWDSERQQADQGGVWPYGQGTPSGQGGQGGQGDQADPSRRTWGSSGGGGIGSGSGVDGVATTVQGVSAALANKWNTKVLAARGLASSLFNTGRVAARSGLQAGMAHPRFAVEAVENVF</sequence>
<feature type="compositionally biased region" description="Polar residues" evidence="1">
    <location>
        <begin position="64"/>
        <end position="73"/>
    </location>
</feature>
<gene>
    <name evidence="4" type="primary">LOC117640504</name>
</gene>
<keyword evidence="2" id="KW-0732">Signal</keyword>
<dbReference type="RefSeq" id="XP_034232915.1">
    <property type="nucleotide sequence ID" value="XM_034377024.1"/>
</dbReference>
<reference evidence="4" key="1">
    <citation type="submission" date="2025-08" db="UniProtKB">
        <authorList>
            <consortium name="RefSeq"/>
        </authorList>
    </citation>
    <scope>IDENTIFICATION</scope>
    <source>
        <tissue evidence="4">Total insect</tissue>
    </source>
</reference>
<evidence type="ECO:0000256" key="2">
    <source>
        <dbReference type="SAM" id="SignalP"/>
    </source>
</evidence>
<dbReference type="InParanoid" id="A0A6P8Y8E1"/>
<proteinExistence type="predicted"/>
<evidence type="ECO:0000256" key="1">
    <source>
        <dbReference type="SAM" id="MobiDB-lite"/>
    </source>
</evidence>
<dbReference type="KEGG" id="tpal:117640504"/>
<organism evidence="4">
    <name type="scientific">Thrips palmi</name>
    <name type="common">Melon thrips</name>
    <dbReference type="NCBI Taxonomy" id="161013"/>
    <lineage>
        <taxon>Eukaryota</taxon>
        <taxon>Metazoa</taxon>
        <taxon>Ecdysozoa</taxon>
        <taxon>Arthropoda</taxon>
        <taxon>Hexapoda</taxon>
        <taxon>Insecta</taxon>
        <taxon>Pterygota</taxon>
        <taxon>Neoptera</taxon>
        <taxon>Paraneoptera</taxon>
        <taxon>Thysanoptera</taxon>
        <taxon>Terebrantia</taxon>
        <taxon>Thripoidea</taxon>
        <taxon>Thripidae</taxon>
        <taxon>Thrips</taxon>
    </lineage>
</organism>